<dbReference type="GO" id="GO:0046872">
    <property type="term" value="F:metal ion binding"/>
    <property type="evidence" value="ECO:0007669"/>
    <property type="project" value="UniProtKB-KW"/>
</dbReference>
<accession>L0ACM7</accession>
<dbReference type="PANTHER" id="PTHR10741">
    <property type="entry name" value="TRANSLIN AND TRANSLIN ASSOCIATED PROTEIN X"/>
    <property type="match status" value="1"/>
</dbReference>
<gene>
    <name evidence="2" type="ordered locus">Calag_1477</name>
</gene>
<dbReference type="HOGENOM" id="CLU_099315_0_0_2"/>
<protein>
    <submittedName>
        <fullName evidence="2">Putative RNA-binding protein of the translin family</fullName>
    </submittedName>
</protein>
<dbReference type="Proteomes" id="UP000010469">
    <property type="component" value="Chromosome"/>
</dbReference>
<dbReference type="Gene3D" id="1.20.58.2140">
    <property type="match status" value="1"/>
</dbReference>
<dbReference type="eggNOG" id="arCOG04318">
    <property type="taxonomic scope" value="Archaea"/>
</dbReference>
<dbReference type="Pfam" id="PF01997">
    <property type="entry name" value="Translin"/>
    <property type="match status" value="1"/>
</dbReference>
<dbReference type="SUPFAM" id="SSF74784">
    <property type="entry name" value="Translin"/>
    <property type="match status" value="1"/>
</dbReference>
<dbReference type="InterPro" id="IPR002848">
    <property type="entry name" value="Translin_fam"/>
</dbReference>
<dbReference type="InterPro" id="IPR036081">
    <property type="entry name" value="Translin_sf"/>
</dbReference>
<dbReference type="STRING" id="1056495.Calag_1477"/>
<feature type="binding site" evidence="1">
    <location>
        <position position="130"/>
    </location>
    <ligand>
        <name>Mg(2+)</name>
        <dbReference type="ChEBI" id="CHEBI:18420"/>
    </ligand>
</feature>
<sequence>MQEKKNKIGDIIKSVDTYLKKLDSIREEIVKISRDVIRYSGWSITEAHKGDIDSALNYLHECENKAKELIKLSLNAPELTYSGLVYNALSEFVEAKVFLNIITNKEIPTNDDLNVPPVPYLQGLGDVVGELKRYALESVRKGNFDNAWKSLEIMETIYLEMRSLDYSDSILPGVRHKIDVARNLVDETKSLIVDLQSRENLKVMLNNLMERKYNE</sequence>
<keyword evidence="1" id="KW-0479">Metal-binding</keyword>
<dbReference type="AlphaFoldDB" id="L0ACM7"/>
<dbReference type="KEGG" id="clg:Calag_1477"/>
<dbReference type="EMBL" id="CP003378">
    <property type="protein sequence ID" value="AFZ71179.1"/>
    <property type="molecule type" value="Genomic_DNA"/>
</dbReference>
<dbReference type="OrthoDB" id="26985at2157"/>
<evidence type="ECO:0000256" key="1">
    <source>
        <dbReference type="PIRSR" id="PIRSR602848-1"/>
    </source>
</evidence>
<keyword evidence="1" id="KW-0460">Magnesium</keyword>
<reference evidence="3" key="1">
    <citation type="submission" date="2012-03" db="EMBL/GenBank/DDBJ databases">
        <title>Complete genome of Caldisphaera lagunensis DSM 15908.</title>
        <authorList>
            <person name="Lucas S."/>
            <person name="Copeland A."/>
            <person name="Lapidus A."/>
            <person name="Glavina del Rio T."/>
            <person name="Dalin E."/>
            <person name="Tice H."/>
            <person name="Bruce D."/>
            <person name="Goodwin L."/>
            <person name="Pitluck S."/>
            <person name="Peters L."/>
            <person name="Mikhailova N."/>
            <person name="Teshima H."/>
            <person name="Kyrpides N."/>
            <person name="Mavromatis K."/>
            <person name="Ivanova N."/>
            <person name="Brettin T."/>
            <person name="Detter J.C."/>
            <person name="Han C."/>
            <person name="Larimer F."/>
            <person name="Land M."/>
            <person name="Hauser L."/>
            <person name="Markowitz V."/>
            <person name="Cheng J.-F."/>
            <person name="Hugenholtz P."/>
            <person name="Woyke T."/>
            <person name="Wu D."/>
            <person name="Spring S."/>
            <person name="Schroeder M."/>
            <person name="Brambilla E."/>
            <person name="Klenk H.-P."/>
            <person name="Eisen J.A."/>
        </authorList>
    </citation>
    <scope>NUCLEOTIDE SEQUENCE [LARGE SCALE GENOMIC DNA]</scope>
    <source>
        <strain evidence="3">DSM 15908 / JCM 11604 / IC-154</strain>
    </source>
</reference>
<feature type="binding site" evidence="1">
    <location>
        <position position="94"/>
    </location>
    <ligand>
        <name>Mg(2+)</name>
        <dbReference type="ChEBI" id="CHEBI:18420"/>
    </ligand>
</feature>
<dbReference type="NCBIfam" id="NF011161">
    <property type="entry name" value="PRK14562.1-6"/>
    <property type="match status" value="1"/>
</dbReference>
<name>L0ACM7_CALLD</name>
<dbReference type="RefSeq" id="WP_015233076.1">
    <property type="nucleotide sequence ID" value="NC_019791.1"/>
</dbReference>
<dbReference type="GO" id="GO:0043565">
    <property type="term" value="F:sequence-specific DNA binding"/>
    <property type="evidence" value="ECO:0007669"/>
    <property type="project" value="InterPro"/>
</dbReference>
<evidence type="ECO:0000313" key="2">
    <source>
        <dbReference type="EMBL" id="AFZ71179.1"/>
    </source>
</evidence>
<organism evidence="2 3">
    <name type="scientific">Caldisphaera lagunensis (strain DSM 15908 / JCM 11604 / ANMR 0165 / IC-154)</name>
    <dbReference type="NCBI Taxonomy" id="1056495"/>
    <lineage>
        <taxon>Archaea</taxon>
        <taxon>Thermoproteota</taxon>
        <taxon>Thermoprotei</taxon>
        <taxon>Acidilobales</taxon>
        <taxon>Caldisphaeraceae</taxon>
        <taxon>Caldisphaera</taxon>
    </lineage>
</organism>
<dbReference type="InParanoid" id="L0ACM7"/>
<keyword evidence="3" id="KW-1185">Reference proteome</keyword>
<dbReference type="GeneID" id="14212737"/>
<evidence type="ECO:0000313" key="3">
    <source>
        <dbReference type="Proteomes" id="UP000010469"/>
    </source>
</evidence>
<dbReference type="CDD" id="cd14820">
    <property type="entry name" value="TRAX"/>
    <property type="match status" value="1"/>
</dbReference>
<proteinExistence type="predicted"/>